<keyword evidence="2" id="KW-1185">Reference proteome</keyword>
<dbReference type="EMBL" id="NPDN01000002">
    <property type="protein sequence ID" value="PJZ26862.1"/>
    <property type="molecule type" value="Genomic_DNA"/>
</dbReference>
<sequence>MEIELAKKERLIRGMELGKKIVLHGVVLSQYYKSNVENYLRFCLEYYQKTDILPPSLSLIYSLLEMAFKENCRNSYYMEKGWDPLSSESFTEREAEFETNWDFSDPLKLRNRLKEEGSVLRTTIHHSGSGVSLEIANLAPITSEAEEALTEYLSRAKSYQDLSEYYEDYPFDEEGREIGIALAILQFKEIGLDPNLLRFDTMDGEHVFRLEIGFDGEILSLRTKLENDEDVRPFRFHSQAEKDEETISPWKISVCKICGRTVDDRIFFHTVPPDVVAKAKDLPFTEEVCAWCLSGYLKL</sequence>
<gene>
    <name evidence="1" type="ORF">CH357_05090</name>
</gene>
<reference evidence="1 2" key="1">
    <citation type="submission" date="2017-07" db="EMBL/GenBank/DDBJ databases">
        <title>Leptospira spp. isolated from tropical soils.</title>
        <authorList>
            <person name="Thibeaux R."/>
            <person name="Iraola G."/>
            <person name="Ferres I."/>
            <person name="Bierque E."/>
            <person name="Girault D."/>
            <person name="Soupe-Gilbert M.-E."/>
            <person name="Picardeau M."/>
            <person name="Goarant C."/>
        </authorList>
    </citation>
    <scope>NUCLEOTIDE SEQUENCE [LARGE SCALE GENOMIC DNA]</scope>
    <source>
        <strain evidence="1 2">MCA1-C-A1</strain>
    </source>
</reference>
<dbReference type="OrthoDB" id="338307at2"/>
<evidence type="ECO:0000313" key="1">
    <source>
        <dbReference type="EMBL" id="PJZ26862.1"/>
    </source>
</evidence>
<organism evidence="1 2">
    <name type="scientific">Leptospira hartskeerlii</name>
    <dbReference type="NCBI Taxonomy" id="2023177"/>
    <lineage>
        <taxon>Bacteria</taxon>
        <taxon>Pseudomonadati</taxon>
        <taxon>Spirochaetota</taxon>
        <taxon>Spirochaetia</taxon>
        <taxon>Leptospirales</taxon>
        <taxon>Leptospiraceae</taxon>
        <taxon>Leptospira</taxon>
    </lineage>
</organism>
<name>A0A2M9XH12_9LEPT</name>
<dbReference type="AlphaFoldDB" id="A0A2M9XH12"/>
<dbReference type="Proteomes" id="UP000232196">
    <property type="component" value="Unassembled WGS sequence"/>
</dbReference>
<accession>A0A2M9XH12</accession>
<evidence type="ECO:0000313" key="2">
    <source>
        <dbReference type="Proteomes" id="UP000232196"/>
    </source>
</evidence>
<dbReference type="RefSeq" id="WP_100705656.1">
    <property type="nucleotide sequence ID" value="NZ_NPDL01000002.1"/>
</dbReference>
<proteinExistence type="predicted"/>
<comment type="caution">
    <text evidence="1">The sequence shown here is derived from an EMBL/GenBank/DDBJ whole genome shotgun (WGS) entry which is preliminary data.</text>
</comment>
<protein>
    <submittedName>
        <fullName evidence="1">Uncharacterized protein</fullName>
    </submittedName>
</protein>